<name>V4ACT6_LOTGI</name>
<protein>
    <submittedName>
        <fullName evidence="2">Uncharacterized protein</fullName>
    </submittedName>
</protein>
<evidence type="ECO:0000256" key="1">
    <source>
        <dbReference type="SAM" id="Phobius"/>
    </source>
</evidence>
<organism evidence="2 3">
    <name type="scientific">Lottia gigantea</name>
    <name type="common">Giant owl limpet</name>
    <dbReference type="NCBI Taxonomy" id="225164"/>
    <lineage>
        <taxon>Eukaryota</taxon>
        <taxon>Metazoa</taxon>
        <taxon>Spiralia</taxon>
        <taxon>Lophotrochozoa</taxon>
        <taxon>Mollusca</taxon>
        <taxon>Gastropoda</taxon>
        <taxon>Patellogastropoda</taxon>
        <taxon>Lottioidea</taxon>
        <taxon>Lottiidae</taxon>
        <taxon>Lottia</taxon>
    </lineage>
</organism>
<keyword evidence="3" id="KW-1185">Reference proteome</keyword>
<keyword evidence="1" id="KW-0472">Membrane</keyword>
<feature type="transmembrane region" description="Helical" evidence="1">
    <location>
        <begin position="43"/>
        <end position="63"/>
    </location>
</feature>
<dbReference type="CTD" id="20249107"/>
<dbReference type="Proteomes" id="UP000030746">
    <property type="component" value="Unassembled WGS sequence"/>
</dbReference>
<dbReference type="GeneID" id="20249107"/>
<reference evidence="2 3" key="1">
    <citation type="journal article" date="2013" name="Nature">
        <title>Insights into bilaterian evolution from three spiralian genomes.</title>
        <authorList>
            <person name="Simakov O."/>
            <person name="Marletaz F."/>
            <person name="Cho S.J."/>
            <person name="Edsinger-Gonzales E."/>
            <person name="Havlak P."/>
            <person name="Hellsten U."/>
            <person name="Kuo D.H."/>
            <person name="Larsson T."/>
            <person name="Lv J."/>
            <person name="Arendt D."/>
            <person name="Savage R."/>
            <person name="Osoegawa K."/>
            <person name="de Jong P."/>
            <person name="Grimwood J."/>
            <person name="Chapman J.A."/>
            <person name="Shapiro H."/>
            <person name="Aerts A."/>
            <person name="Otillar R.P."/>
            <person name="Terry A.Y."/>
            <person name="Boore J.L."/>
            <person name="Grigoriev I.V."/>
            <person name="Lindberg D.R."/>
            <person name="Seaver E.C."/>
            <person name="Weisblat D.A."/>
            <person name="Putnam N.H."/>
            <person name="Rokhsar D.S."/>
        </authorList>
    </citation>
    <scope>NUCLEOTIDE SEQUENCE [LARGE SCALE GENOMIC DNA]</scope>
</reference>
<dbReference type="RefSeq" id="XP_009056579.1">
    <property type="nucleotide sequence ID" value="XM_009058331.1"/>
</dbReference>
<accession>V4ACT6</accession>
<keyword evidence="1" id="KW-0812">Transmembrane</keyword>
<sequence>MTQFCQNQMTKLTIKPNEKPTAQVVKGKTKRKTKESGDSCCSAFIQFAIAVAIIFGCTATYLYRSKVLPVYSTKERGVDKFSIGDISSVLCQQYEVNVGRNADIFLVDGEAKISSDKREVLVNLI</sequence>
<gene>
    <name evidence="2" type="ORF">LOTGIDRAFT_232967</name>
</gene>
<dbReference type="EMBL" id="KB202014">
    <property type="protein sequence ID" value="ESO92895.1"/>
    <property type="molecule type" value="Genomic_DNA"/>
</dbReference>
<dbReference type="HOGENOM" id="CLU_1995187_0_0_1"/>
<keyword evidence="1" id="KW-1133">Transmembrane helix</keyword>
<dbReference type="AlphaFoldDB" id="V4ACT6"/>
<evidence type="ECO:0000313" key="2">
    <source>
        <dbReference type="EMBL" id="ESO92895.1"/>
    </source>
</evidence>
<evidence type="ECO:0000313" key="3">
    <source>
        <dbReference type="Proteomes" id="UP000030746"/>
    </source>
</evidence>
<dbReference type="KEGG" id="lgi:LOTGIDRAFT_232967"/>
<proteinExistence type="predicted"/>